<reference evidence="2 3" key="1">
    <citation type="submission" date="2023-02" db="EMBL/GenBank/DDBJ databases">
        <title>LHISI_Scaffold_Assembly.</title>
        <authorList>
            <person name="Stuart O.P."/>
            <person name="Cleave R."/>
            <person name="Magrath M.J.L."/>
            <person name="Mikheyev A.S."/>
        </authorList>
    </citation>
    <scope>NUCLEOTIDE SEQUENCE [LARGE SCALE GENOMIC DNA]</scope>
    <source>
        <strain evidence="2">Daus_M_001</strain>
        <tissue evidence="2">Leg muscle</tissue>
    </source>
</reference>
<dbReference type="EMBL" id="JARBHB010000004">
    <property type="protein sequence ID" value="KAJ8885989.1"/>
    <property type="molecule type" value="Genomic_DNA"/>
</dbReference>
<evidence type="ECO:0000313" key="2">
    <source>
        <dbReference type="EMBL" id="KAJ8885989.1"/>
    </source>
</evidence>
<feature type="region of interest" description="Disordered" evidence="1">
    <location>
        <begin position="626"/>
        <end position="648"/>
    </location>
</feature>
<evidence type="ECO:0000313" key="3">
    <source>
        <dbReference type="Proteomes" id="UP001159363"/>
    </source>
</evidence>
<dbReference type="Proteomes" id="UP001159363">
    <property type="component" value="Chromosome X"/>
</dbReference>
<keyword evidence="3" id="KW-1185">Reference proteome</keyword>
<comment type="caution">
    <text evidence="2">The sequence shown here is derived from an EMBL/GenBank/DDBJ whole genome shotgun (WGS) entry which is preliminary data.</text>
</comment>
<evidence type="ECO:0000256" key="1">
    <source>
        <dbReference type="SAM" id="MobiDB-lite"/>
    </source>
</evidence>
<gene>
    <name evidence="2" type="ORF">PR048_012195</name>
</gene>
<protein>
    <submittedName>
        <fullName evidence="2">Uncharacterized protein</fullName>
    </submittedName>
</protein>
<organism evidence="2 3">
    <name type="scientific">Dryococelus australis</name>
    <dbReference type="NCBI Taxonomy" id="614101"/>
    <lineage>
        <taxon>Eukaryota</taxon>
        <taxon>Metazoa</taxon>
        <taxon>Ecdysozoa</taxon>
        <taxon>Arthropoda</taxon>
        <taxon>Hexapoda</taxon>
        <taxon>Insecta</taxon>
        <taxon>Pterygota</taxon>
        <taxon>Neoptera</taxon>
        <taxon>Polyneoptera</taxon>
        <taxon>Phasmatodea</taxon>
        <taxon>Verophasmatodea</taxon>
        <taxon>Anareolatae</taxon>
        <taxon>Phasmatidae</taxon>
        <taxon>Eurycanthinae</taxon>
        <taxon>Dryococelus</taxon>
    </lineage>
</organism>
<name>A0ABQ9HNN6_9NEOP</name>
<accession>A0ABQ9HNN6</accession>
<sequence length="758" mass="84326">MADPANPESCQVHAHCPTTYASRVGKLPSQCHVSRRIRYLSEAFILHRLKFFDVRLCTVWPRRCRARMEQRRSEGAGEAGPVRFPLTKILVTQPGFEPGLVGGEQSNHSATAFPSGRKARLASYGGRHRVLTRSVTVFTIVDTLQINESYDRNSTHELSRTRHRNGVTCHRQVGALFANKHLVTYSPADKPANREPSAACGIQSTVTCDHTERSDVISNRRKRAVNCAPSHSLSDELYCYSSIGHRDEDVRNHHSEQSARLCSLMYKYADINCTLVVYCHSGSRRLGQRSLKGVEHRVDQWLNVRKWPSSSSEVGLAPVGSSAGGRVSMASYREDNEQACSTLPPESQDRVLMRPLTLEHSDCAVLVGKWYLCLPANHAHPVSKLLNSDWPSWVRNCLPTKTPTPGLAQCCTPLAHAAATDNRHTATVFTTFAAEKRGSGKGYTATLIKGAIALKREALNLRAVFSSLGSYLWDFMWWPYNFIGSKSAPRFTERTEHVIDGDHGVREVRLLAFHQGEPGSVPGRFTPDFRMCDSCRTMTSVGGFSQGSRVSPPFHSGVAPYSSHFTLIGYQDLAVKSRRNLFTHSLTYMVRFFKGIFSPRHLGFIVCLNNGVLRANEGEARRVWSGAGMHGRRKQGIPEKTRRQAASSGMIPTTKQNFLVLIVNKVQNVDLTEWLDRTPPSLENQVRFPAGSPHDFPMWESCRTMALVGGFSRVSPPPPQLVVISDAAPYSICSALIGSQDLDVKKGRQNLFTLKEVK</sequence>
<proteinExistence type="predicted"/>